<reference evidence="3" key="1">
    <citation type="journal article" date="2019" name="Int. J. Syst. Evol. Microbiol.">
        <title>The Global Catalogue of Microorganisms (GCM) 10K type strain sequencing project: providing services to taxonomists for standard genome sequencing and annotation.</title>
        <authorList>
            <consortium name="The Broad Institute Genomics Platform"/>
            <consortium name="The Broad Institute Genome Sequencing Center for Infectious Disease"/>
            <person name="Wu L."/>
            <person name="Ma J."/>
        </authorList>
    </citation>
    <scope>NUCLEOTIDE SEQUENCE [LARGE SCALE GENOMIC DNA]</scope>
    <source>
        <strain evidence="3">KCTC 52925</strain>
    </source>
</reference>
<keyword evidence="3" id="KW-1185">Reference proteome</keyword>
<sequence>MKDQILISATWFLLGVFQLIIYFIERKNQYLSISEERIKRITLFFSKSLKISEIKKVTRFRYSYSVETEIKKLSIGREIIASDSKKDLESFFDSLKLNYT</sequence>
<evidence type="ECO:0000313" key="3">
    <source>
        <dbReference type="Proteomes" id="UP001597438"/>
    </source>
</evidence>
<feature type="transmembrane region" description="Helical" evidence="1">
    <location>
        <begin position="6"/>
        <end position="24"/>
    </location>
</feature>
<organism evidence="2 3">
    <name type="scientific">Christiangramia antarctica</name>
    <dbReference type="NCBI Taxonomy" id="2058158"/>
    <lineage>
        <taxon>Bacteria</taxon>
        <taxon>Pseudomonadati</taxon>
        <taxon>Bacteroidota</taxon>
        <taxon>Flavobacteriia</taxon>
        <taxon>Flavobacteriales</taxon>
        <taxon>Flavobacteriaceae</taxon>
        <taxon>Christiangramia</taxon>
    </lineage>
</organism>
<dbReference type="Proteomes" id="UP001597438">
    <property type="component" value="Unassembled WGS sequence"/>
</dbReference>
<evidence type="ECO:0000313" key="2">
    <source>
        <dbReference type="EMBL" id="MFD2831842.1"/>
    </source>
</evidence>
<keyword evidence="1" id="KW-0472">Membrane</keyword>
<comment type="caution">
    <text evidence="2">The sequence shown here is derived from an EMBL/GenBank/DDBJ whole genome shotgun (WGS) entry which is preliminary data.</text>
</comment>
<name>A0ABW5X0L3_9FLAO</name>
<protein>
    <recommendedName>
        <fullName evidence="4">ATP synthase F0 subunit 8</fullName>
    </recommendedName>
</protein>
<dbReference type="EMBL" id="JBHUOJ010000004">
    <property type="protein sequence ID" value="MFD2831842.1"/>
    <property type="molecule type" value="Genomic_DNA"/>
</dbReference>
<keyword evidence="1" id="KW-1133">Transmembrane helix</keyword>
<evidence type="ECO:0000256" key="1">
    <source>
        <dbReference type="SAM" id="Phobius"/>
    </source>
</evidence>
<dbReference type="RefSeq" id="WP_251739894.1">
    <property type="nucleotide sequence ID" value="NZ_JBHUOJ010000004.1"/>
</dbReference>
<accession>A0ABW5X0L3</accession>
<evidence type="ECO:0008006" key="4">
    <source>
        <dbReference type="Google" id="ProtNLM"/>
    </source>
</evidence>
<proteinExistence type="predicted"/>
<keyword evidence="1" id="KW-0812">Transmembrane</keyword>
<gene>
    <name evidence="2" type="ORF">ACFSYS_00990</name>
</gene>